<name>A0A2N5ZBS4_MUIH1</name>
<feature type="transmembrane region" description="Helical" evidence="1">
    <location>
        <begin position="104"/>
        <end position="121"/>
    </location>
</feature>
<evidence type="ECO:0000313" key="4">
    <source>
        <dbReference type="Proteomes" id="UP000234857"/>
    </source>
</evidence>
<feature type="domain" description="HPP transmembrane region" evidence="2">
    <location>
        <begin position="17"/>
        <end position="154"/>
    </location>
</feature>
<keyword evidence="1" id="KW-1133">Transmembrane helix</keyword>
<dbReference type="AlphaFoldDB" id="A0A2N5ZBS4"/>
<evidence type="ECO:0000259" key="2">
    <source>
        <dbReference type="Pfam" id="PF04982"/>
    </source>
</evidence>
<evidence type="ECO:0000256" key="1">
    <source>
        <dbReference type="SAM" id="Phobius"/>
    </source>
</evidence>
<dbReference type="InterPro" id="IPR058581">
    <property type="entry name" value="TM_HPP"/>
</dbReference>
<dbReference type="Pfam" id="PF04982">
    <property type="entry name" value="TM_HPP"/>
    <property type="match status" value="1"/>
</dbReference>
<reference evidence="3 4" key="1">
    <citation type="submission" date="2017-11" db="EMBL/GenBank/DDBJ databases">
        <title>Genome-resolved metagenomics identifies genetic mobility, metabolic interactions, and unexpected diversity in perchlorate-reducing communities.</title>
        <authorList>
            <person name="Barnum T.P."/>
            <person name="Figueroa I.A."/>
            <person name="Carlstrom C.I."/>
            <person name="Lucas L.N."/>
            <person name="Engelbrektson A.L."/>
            <person name="Coates J.D."/>
        </authorList>
    </citation>
    <scope>NUCLEOTIDE SEQUENCE [LARGE SCALE GENOMIC DNA]</scope>
    <source>
        <strain evidence="3">BM706</strain>
    </source>
</reference>
<accession>A0A2N5ZBS4</accession>
<dbReference type="EMBL" id="PKTG01000122">
    <property type="protein sequence ID" value="PLX16106.1"/>
    <property type="molecule type" value="Genomic_DNA"/>
</dbReference>
<feature type="transmembrane region" description="Helical" evidence="1">
    <location>
        <begin position="141"/>
        <end position="159"/>
    </location>
</feature>
<proteinExistence type="predicted"/>
<keyword evidence="1" id="KW-0472">Membrane</keyword>
<evidence type="ECO:0000313" key="3">
    <source>
        <dbReference type="EMBL" id="PLX16106.1"/>
    </source>
</evidence>
<feature type="transmembrane region" description="Helical" evidence="1">
    <location>
        <begin position="21"/>
        <end position="50"/>
    </location>
</feature>
<organism evidence="3 4">
    <name type="scientific">Muiribacterium halophilum</name>
    <dbReference type="NCBI Taxonomy" id="2053465"/>
    <lineage>
        <taxon>Bacteria</taxon>
        <taxon>Candidatus Muiribacteriota</taxon>
        <taxon>Candidatus Muiribacteriia</taxon>
        <taxon>Candidatus Muiribacteriales</taxon>
        <taxon>Candidatus Muiribacteriaceae</taxon>
        <taxon>Candidatus Muiribacterium</taxon>
    </lineage>
</organism>
<sequence>MRFIEKIIDLKALKHPQKYIFQSLIGMLTMLVVLVFLDVLTHTGIISTLAATSFIVWTRPHSYSADPRRLIGGTSVGMLVGVFSSHFAKIPWVITLFGGPSSSFAFFGSLTVFLTIFIMVITDTEHPPAAGISLSLVLNQWSYGTLAFVMSVILVISFLRSKLRPYMIELR</sequence>
<keyword evidence="1" id="KW-0812">Transmembrane</keyword>
<gene>
    <name evidence="3" type="ORF">C0601_10810</name>
</gene>
<dbReference type="Proteomes" id="UP000234857">
    <property type="component" value="Unassembled WGS sequence"/>
</dbReference>
<comment type="caution">
    <text evidence="3">The sequence shown here is derived from an EMBL/GenBank/DDBJ whole genome shotgun (WGS) entry which is preliminary data.</text>
</comment>
<feature type="transmembrane region" description="Helical" evidence="1">
    <location>
        <begin position="70"/>
        <end position="92"/>
    </location>
</feature>
<protein>
    <recommendedName>
        <fullName evidence="2">HPP transmembrane region domain-containing protein</fullName>
    </recommendedName>
</protein>